<name>A0AA86SYU8_9FABA</name>
<organism evidence="1 2">
    <name type="scientific">Sphenostylis stenocarpa</name>
    <dbReference type="NCBI Taxonomy" id="92480"/>
    <lineage>
        <taxon>Eukaryota</taxon>
        <taxon>Viridiplantae</taxon>
        <taxon>Streptophyta</taxon>
        <taxon>Embryophyta</taxon>
        <taxon>Tracheophyta</taxon>
        <taxon>Spermatophyta</taxon>
        <taxon>Magnoliopsida</taxon>
        <taxon>eudicotyledons</taxon>
        <taxon>Gunneridae</taxon>
        <taxon>Pentapetalae</taxon>
        <taxon>rosids</taxon>
        <taxon>fabids</taxon>
        <taxon>Fabales</taxon>
        <taxon>Fabaceae</taxon>
        <taxon>Papilionoideae</taxon>
        <taxon>50 kb inversion clade</taxon>
        <taxon>NPAAA clade</taxon>
        <taxon>indigoferoid/millettioid clade</taxon>
        <taxon>Phaseoleae</taxon>
        <taxon>Sphenostylis</taxon>
    </lineage>
</organism>
<evidence type="ECO:0000313" key="1">
    <source>
        <dbReference type="EMBL" id="CAJ1975417.1"/>
    </source>
</evidence>
<proteinExistence type="predicted"/>
<sequence>MAMAAVLRREGRRLTQPINALHSSLISQSRISNFDSRSHTLFENVFLTETKPLMVHAPFPLK</sequence>
<accession>A0AA86SYU8</accession>
<keyword evidence="2" id="KW-1185">Reference proteome</keyword>
<evidence type="ECO:0000313" key="2">
    <source>
        <dbReference type="Proteomes" id="UP001189624"/>
    </source>
</evidence>
<gene>
    <name evidence="1" type="ORF">AYBTSS11_LOCUS27532</name>
</gene>
<protein>
    <submittedName>
        <fullName evidence="1">Uncharacterized protein</fullName>
    </submittedName>
</protein>
<reference evidence="1" key="1">
    <citation type="submission" date="2023-10" db="EMBL/GenBank/DDBJ databases">
        <authorList>
            <person name="Domelevo Entfellner J.-B."/>
        </authorList>
    </citation>
    <scope>NUCLEOTIDE SEQUENCE</scope>
</reference>
<dbReference type="Proteomes" id="UP001189624">
    <property type="component" value="Chromosome 9"/>
</dbReference>
<dbReference type="EMBL" id="OY731406">
    <property type="protein sequence ID" value="CAJ1975417.1"/>
    <property type="molecule type" value="Genomic_DNA"/>
</dbReference>
<dbReference type="AlphaFoldDB" id="A0AA86SYU8"/>
<dbReference type="Gramene" id="rna-AYBTSS11_LOCUS27532">
    <property type="protein sequence ID" value="CAJ1975417.1"/>
    <property type="gene ID" value="gene-AYBTSS11_LOCUS27532"/>
</dbReference>